<feature type="compositionally biased region" description="Basic and acidic residues" evidence="4">
    <location>
        <begin position="22"/>
        <end position="33"/>
    </location>
</feature>
<dbReference type="EMBL" id="JMEE01000003">
    <property type="protein sequence ID" value="RWR03145.1"/>
    <property type="molecule type" value="Genomic_DNA"/>
</dbReference>
<evidence type="ECO:0000313" key="6">
    <source>
        <dbReference type="Proteomes" id="UP000288794"/>
    </source>
</evidence>
<protein>
    <recommendedName>
        <fullName evidence="3">Der GTPase-activating protein YihI</fullName>
    </recommendedName>
</protein>
<evidence type="ECO:0000256" key="3">
    <source>
        <dbReference type="HAMAP-Rule" id="MF_01058"/>
    </source>
</evidence>
<accession>A0A443IGE2</accession>
<dbReference type="Proteomes" id="UP000288794">
    <property type="component" value="Unassembled WGS sequence"/>
</dbReference>
<keyword evidence="1 3" id="KW-0343">GTPase activation</keyword>
<evidence type="ECO:0000256" key="1">
    <source>
        <dbReference type="ARBA" id="ARBA00022468"/>
    </source>
</evidence>
<proteinExistence type="inferred from homology"/>
<gene>
    <name evidence="3" type="primary">yihI</name>
    <name evidence="5" type="ORF">ED28_03700</name>
</gene>
<evidence type="ECO:0000313" key="5">
    <source>
        <dbReference type="EMBL" id="RWR03145.1"/>
    </source>
</evidence>
<keyword evidence="2 3" id="KW-0690">Ribosome biogenesis</keyword>
<comment type="caution">
    <text evidence="5">The sequence shown here is derived from an EMBL/GenBank/DDBJ whole genome shotgun (WGS) entry which is preliminary data.</text>
</comment>
<dbReference type="AlphaFoldDB" id="A0A443IGE2"/>
<dbReference type="GO" id="GO:0042254">
    <property type="term" value="P:ribosome biogenesis"/>
    <property type="evidence" value="ECO:0007669"/>
    <property type="project" value="UniProtKB-KW"/>
</dbReference>
<name>A0A443IGE2_9GAMM</name>
<dbReference type="NCBIfam" id="NF003560">
    <property type="entry name" value="PRK05244.1-1"/>
    <property type="match status" value="1"/>
</dbReference>
<dbReference type="Pfam" id="PF04220">
    <property type="entry name" value="YihI"/>
    <property type="match status" value="1"/>
</dbReference>
<feature type="region of interest" description="Disordered" evidence="4">
    <location>
        <begin position="1"/>
        <end position="80"/>
    </location>
</feature>
<sequence>MKQPARAPQGKTAAPKAKRKASREDLNQQARERKHEKKHRGNASGSRANPAVQEQKNTQARKVKDPRIGSKKPIPLGVEEPVTKPVKVKTEKVEKKPVLSPQEELTQLENSERLDALLDRLENGEVLAAEDQAWLDQTLDRIDVLMEQLGIELGDDTEDEEAEEDMYRLLKGGN</sequence>
<dbReference type="InterPro" id="IPR007336">
    <property type="entry name" value="YihI"/>
</dbReference>
<evidence type="ECO:0000256" key="4">
    <source>
        <dbReference type="SAM" id="MobiDB-lite"/>
    </source>
</evidence>
<organism evidence="5 6">
    <name type="scientific">[Pantoea] beijingensis</name>
    <dbReference type="NCBI Taxonomy" id="1324864"/>
    <lineage>
        <taxon>Bacteria</taxon>
        <taxon>Pseudomonadati</taxon>
        <taxon>Pseudomonadota</taxon>
        <taxon>Gammaproteobacteria</taxon>
        <taxon>Enterobacterales</taxon>
        <taxon>Erwiniaceae</taxon>
        <taxon>Erwinia</taxon>
    </lineage>
</organism>
<reference evidence="5 6" key="1">
    <citation type="submission" date="2014-04" db="EMBL/GenBank/DDBJ databases">
        <title>Draft genome sequence of Pantoea beijingensis strain LMG 27579, an emerging pathogen to Pleurotus eryngii with potential industrial application.</title>
        <authorList>
            <person name="Xu F."/>
            <person name="Liu Y."/>
            <person name="Wang S."/>
            <person name="Yin Y."/>
            <person name="Ma Y."/>
            <person name="Zhao S."/>
            <person name="Rong C."/>
        </authorList>
    </citation>
    <scope>NUCLEOTIDE SEQUENCE [LARGE SCALE GENOMIC DNA]</scope>
    <source>
        <strain evidence="5 6">LMG 27579</strain>
    </source>
</reference>
<dbReference type="RefSeq" id="WP_128175345.1">
    <property type="nucleotide sequence ID" value="NZ_CP071409.1"/>
</dbReference>
<comment type="similarity">
    <text evidence="3">Belongs to the YihI family.</text>
</comment>
<comment type="subunit">
    <text evidence="3">Interacts with Der.</text>
</comment>
<keyword evidence="6" id="KW-1185">Reference proteome</keyword>
<evidence type="ECO:0000256" key="2">
    <source>
        <dbReference type="ARBA" id="ARBA00022517"/>
    </source>
</evidence>
<feature type="compositionally biased region" description="Polar residues" evidence="4">
    <location>
        <begin position="43"/>
        <end position="60"/>
    </location>
</feature>
<dbReference type="HAMAP" id="MF_01058">
    <property type="entry name" value="GAP_YihI"/>
    <property type="match status" value="1"/>
</dbReference>
<comment type="function">
    <text evidence="3">A GTPase-activating protein (GAP) that modifies Der/EngA GTPase function. May play a role in ribosome biogenesis.</text>
</comment>
<dbReference type="GO" id="GO:0005096">
    <property type="term" value="F:GTPase activator activity"/>
    <property type="evidence" value="ECO:0007669"/>
    <property type="project" value="UniProtKB-KW"/>
</dbReference>